<organism evidence="8 9">
    <name type="scientific">Haematobacter genomosp. 1</name>
    <dbReference type="NCBI Taxonomy" id="366618"/>
    <lineage>
        <taxon>Bacteria</taxon>
        <taxon>Pseudomonadati</taxon>
        <taxon>Pseudomonadota</taxon>
        <taxon>Alphaproteobacteria</taxon>
        <taxon>Rhodobacterales</taxon>
        <taxon>Paracoccaceae</taxon>
        <taxon>Haematobacter</taxon>
    </lineage>
</organism>
<dbReference type="SMART" id="SM00988">
    <property type="entry name" value="UreE_N"/>
    <property type="match status" value="1"/>
</dbReference>
<evidence type="ECO:0000256" key="3">
    <source>
        <dbReference type="ARBA" id="ARBA00022596"/>
    </source>
</evidence>
<feature type="compositionally biased region" description="Basic and acidic residues" evidence="6">
    <location>
        <begin position="150"/>
        <end position="161"/>
    </location>
</feature>
<comment type="similarity">
    <text evidence="5">Belongs to the UreE family.</text>
</comment>
<name>A0A212A899_9RHOB</name>
<dbReference type="GO" id="GO:0019627">
    <property type="term" value="P:urea metabolic process"/>
    <property type="evidence" value="ECO:0007669"/>
    <property type="project" value="InterPro"/>
</dbReference>
<keyword evidence="9" id="KW-1185">Reference proteome</keyword>
<dbReference type="Proteomes" id="UP000196878">
    <property type="component" value="Unassembled WGS sequence"/>
</dbReference>
<evidence type="ECO:0000259" key="7">
    <source>
        <dbReference type="SMART" id="SM00988"/>
    </source>
</evidence>
<evidence type="ECO:0000256" key="1">
    <source>
        <dbReference type="ARBA" id="ARBA00004496"/>
    </source>
</evidence>
<comment type="function">
    <text evidence="5">Involved in urease metallocenter assembly. Binds nickel. Probably functions as a nickel donor during metallocenter assembly.</text>
</comment>
<dbReference type="AlphaFoldDB" id="A0A212A899"/>
<evidence type="ECO:0000256" key="4">
    <source>
        <dbReference type="ARBA" id="ARBA00023186"/>
    </source>
</evidence>
<accession>A0A212A899</accession>
<dbReference type="Pfam" id="PF02814">
    <property type="entry name" value="UreE_N"/>
    <property type="match status" value="1"/>
</dbReference>
<dbReference type="GO" id="GO:0005737">
    <property type="term" value="C:cytoplasm"/>
    <property type="evidence" value="ECO:0007669"/>
    <property type="project" value="UniProtKB-SubCell"/>
</dbReference>
<dbReference type="SUPFAM" id="SSF69287">
    <property type="entry name" value="Urease metallochaperone UreE, N-terminal domain"/>
    <property type="match status" value="1"/>
</dbReference>
<dbReference type="Pfam" id="PF05194">
    <property type="entry name" value="UreE_C"/>
    <property type="match status" value="1"/>
</dbReference>
<dbReference type="OrthoDB" id="9802215at2"/>
<keyword evidence="2 5" id="KW-0963">Cytoplasm</keyword>
<evidence type="ECO:0000256" key="2">
    <source>
        <dbReference type="ARBA" id="ARBA00022490"/>
    </source>
</evidence>
<dbReference type="GO" id="GO:0006457">
    <property type="term" value="P:protein folding"/>
    <property type="evidence" value="ECO:0007669"/>
    <property type="project" value="InterPro"/>
</dbReference>
<comment type="subcellular location">
    <subcellularLocation>
        <location evidence="1 5">Cytoplasm</location>
    </subcellularLocation>
</comment>
<gene>
    <name evidence="5" type="primary">ureE</name>
    <name evidence="8" type="ORF">CDV49_16035</name>
</gene>
<dbReference type="GO" id="GO:0051082">
    <property type="term" value="F:unfolded protein binding"/>
    <property type="evidence" value="ECO:0007669"/>
    <property type="project" value="UniProtKB-UniRule"/>
</dbReference>
<dbReference type="InterPro" id="IPR012406">
    <property type="entry name" value="UreE"/>
</dbReference>
<dbReference type="GO" id="GO:0065003">
    <property type="term" value="P:protein-containing complex assembly"/>
    <property type="evidence" value="ECO:0007669"/>
    <property type="project" value="InterPro"/>
</dbReference>
<evidence type="ECO:0000256" key="6">
    <source>
        <dbReference type="SAM" id="MobiDB-lite"/>
    </source>
</evidence>
<feature type="region of interest" description="Disordered" evidence="6">
    <location>
        <begin position="140"/>
        <end position="187"/>
    </location>
</feature>
<dbReference type="InterPro" id="IPR004029">
    <property type="entry name" value="UreE_N"/>
</dbReference>
<dbReference type="HAMAP" id="MF_00822">
    <property type="entry name" value="UreE"/>
    <property type="match status" value="1"/>
</dbReference>
<dbReference type="RefSeq" id="WP_088216419.1">
    <property type="nucleotide sequence ID" value="NZ_NIPW01000033.1"/>
</dbReference>
<dbReference type="Gene3D" id="2.60.260.20">
    <property type="entry name" value="Urease metallochaperone UreE, N-terminal domain"/>
    <property type="match status" value="1"/>
</dbReference>
<keyword evidence="4 5" id="KW-0143">Chaperone</keyword>
<dbReference type="NCBIfam" id="NF009758">
    <property type="entry name" value="PRK13261.2-4"/>
    <property type="match status" value="1"/>
</dbReference>
<dbReference type="GO" id="GO:0016151">
    <property type="term" value="F:nickel cation binding"/>
    <property type="evidence" value="ECO:0007669"/>
    <property type="project" value="UniProtKB-UniRule"/>
</dbReference>
<evidence type="ECO:0000256" key="5">
    <source>
        <dbReference type="HAMAP-Rule" id="MF_00822"/>
    </source>
</evidence>
<evidence type="ECO:0000313" key="8">
    <source>
        <dbReference type="EMBL" id="OWJ75928.1"/>
    </source>
</evidence>
<reference evidence="8 9" key="1">
    <citation type="submission" date="2016-12" db="EMBL/GenBank/DDBJ databases">
        <title>Comparison of Traditional DNA-DNA Hybridization with In Silico Genomic Analysis.</title>
        <authorList>
            <person name="Nicholson A.C."/>
            <person name="Humrighouse B.W."/>
            <person name="Graziano J."/>
            <person name="Lasker B."/>
            <person name="Whitney A.M."/>
            <person name="Mcquiston J.R."/>
        </authorList>
    </citation>
    <scope>NUCLEOTIDE SEQUENCE [LARGE SCALE GENOMIC DNA]</scope>
    <source>
        <strain evidence="8 9">H2240</strain>
    </source>
</reference>
<dbReference type="InterPro" id="IPR036118">
    <property type="entry name" value="UreE_N_sf"/>
</dbReference>
<evidence type="ECO:0000313" key="9">
    <source>
        <dbReference type="Proteomes" id="UP000196878"/>
    </source>
</evidence>
<keyword evidence="3 5" id="KW-0533">Nickel</keyword>
<dbReference type="SUPFAM" id="SSF69737">
    <property type="entry name" value="Urease metallochaperone UreE, C-terminal domain"/>
    <property type="match status" value="1"/>
</dbReference>
<dbReference type="Gene3D" id="3.30.70.790">
    <property type="entry name" value="UreE, C-terminal domain"/>
    <property type="match status" value="1"/>
</dbReference>
<protein>
    <recommendedName>
        <fullName evidence="5">Urease accessory protein UreE</fullName>
    </recommendedName>
</protein>
<feature type="domain" description="UreE urease accessory N-terminal" evidence="7">
    <location>
        <begin position="6"/>
        <end position="69"/>
    </location>
</feature>
<proteinExistence type="inferred from homology"/>
<dbReference type="EMBL" id="NIPW01000033">
    <property type="protein sequence ID" value="OWJ75928.1"/>
    <property type="molecule type" value="Genomic_DNA"/>
</dbReference>
<dbReference type="InterPro" id="IPR007864">
    <property type="entry name" value="UreE_C_dom"/>
</dbReference>
<dbReference type="CDD" id="cd00571">
    <property type="entry name" value="UreE"/>
    <property type="match status" value="1"/>
</dbReference>
<comment type="caution">
    <text evidence="8">The sequence shown here is derived from an EMBL/GenBank/DDBJ whole genome shotgun (WGS) entry which is preliminary data.</text>
</comment>
<sequence>MADIPKAVRIRPAGTWAGAVDEVLLDYDQRFLRRRRLDSAAGEAFMVDLPETTSLNHGDAFELEDGRLISVAAADEPLLEIHADDLVRLAWHIGNRHTPCQIEPGRLLIRRDHVLQDMVERLGGHVHAIIAPFRPEGGAYGHGRTLGHSHGPDDHAQDRSDSSGAQVRFHGSHGPEEEEDPPPRDPE</sequence>